<dbReference type="InterPro" id="IPR015003">
    <property type="entry name" value="DUF1853"/>
</dbReference>
<name>A0AAE3EX85_9FLAO</name>
<dbReference type="EMBL" id="JAIRBC010000015">
    <property type="protein sequence ID" value="MCG2461407.1"/>
    <property type="molecule type" value="Genomic_DNA"/>
</dbReference>
<dbReference type="AlphaFoldDB" id="A0AAE3EX85"/>
<organism evidence="1 2">
    <name type="scientific">Cerina litoralis</name>
    <dbReference type="NCBI Taxonomy" id="2874477"/>
    <lineage>
        <taxon>Bacteria</taxon>
        <taxon>Pseudomonadati</taxon>
        <taxon>Bacteroidota</taxon>
        <taxon>Flavobacteriia</taxon>
        <taxon>Flavobacteriales</taxon>
        <taxon>Flavobacteriaceae</taxon>
        <taxon>Cerina</taxon>
    </lineage>
</organism>
<dbReference type="Proteomes" id="UP001200642">
    <property type="component" value="Unassembled WGS sequence"/>
</dbReference>
<dbReference type="Pfam" id="PF08907">
    <property type="entry name" value="DUF1853"/>
    <property type="match status" value="1"/>
</dbReference>
<reference evidence="1" key="1">
    <citation type="submission" date="2023-02" db="EMBL/GenBank/DDBJ databases">
        <title>Genome of Flavobacteriaceae gen. nov. sp. strain F89.</title>
        <authorList>
            <person name="Wang Y."/>
        </authorList>
    </citation>
    <scope>NUCLEOTIDE SEQUENCE</scope>
    <source>
        <strain evidence="1">F89</strain>
    </source>
</reference>
<gene>
    <name evidence="1" type="ORF">K8352_11655</name>
</gene>
<evidence type="ECO:0000313" key="1">
    <source>
        <dbReference type="EMBL" id="MCG2461407.1"/>
    </source>
</evidence>
<protein>
    <submittedName>
        <fullName evidence="1">DUF1853 family protein</fullName>
    </submittedName>
</protein>
<proteinExistence type="predicted"/>
<accession>A0AAE3EX85</accession>
<evidence type="ECO:0000313" key="2">
    <source>
        <dbReference type="Proteomes" id="UP001200642"/>
    </source>
</evidence>
<comment type="caution">
    <text evidence="1">The sequence shown here is derived from an EMBL/GenBank/DDBJ whole genome shotgun (WGS) entry which is preliminary data.</text>
</comment>
<keyword evidence="2" id="KW-1185">Reference proteome</keyword>
<dbReference type="RefSeq" id="WP_317902551.1">
    <property type="nucleotide sequence ID" value="NZ_JAIRBC010000015.1"/>
</dbReference>
<sequence>MEIPNTSRFEAFIKTPRLWRGTQFGLTQFELPKVDLDQFKPSSIPEKLRLGHYIEGIFLQLLQHSKRYGVLLHNRPVRKDGITLGEIDFIVKELNSGQLIHIELTYKFYLMDTSITDSLLRWVGPNRKDRLVDKLEKIKNKQFNLLHSIEGIKELTDNGLDHLNIEHKACFKAQLFVPYPMGSVEIQPLSRACVKGYWIRFDEFQNKTFQHCQYYLPTKLEWLDQPGANVAWVDHSNVLPQVKNSLNRKYSPMLWLKRSELEFEKLFVVWWE</sequence>